<accession>A0A8J2PQF2</accession>
<feature type="region of interest" description="Disordered" evidence="1">
    <location>
        <begin position="1"/>
        <end position="20"/>
    </location>
</feature>
<dbReference type="EMBL" id="CAJVCH010551228">
    <property type="protein sequence ID" value="CAG7829379.1"/>
    <property type="molecule type" value="Genomic_DNA"/>
</dbReference>
<name>A0A8J2PQF2_9HEXA</name>
<dbReference type="AlphaFoldDB" id="A0A8J2PQF2"/>
<comment type="caution">
    <text evidence="2">The sequence shown here is derived from an EMBL/GenBank/DDBJ whole genome shotgun (WGS) entry which is preliminary data.</text>
</comment>
<sequence>MHASIKRVDKNEWRAPADDTVQVVNPKSKDVKPSPLEIQSQLVKPFSFPIEFYISETGKAQGRGPLFANDFHPKPRPGTALRLLRQISFPGAKPLFKLTQRLLERQSVIGLVNLHSE</sequence>
<proteinExistence type="predicted"/>
<feature type="compositionally biased region" description="Basic and acidic residues" evidence="1">
    <location>
        <begin position="1"/>
        <end position="17"/>
    </location>
</feature>
<evidence type="ECO:0000256" key="1">
    <source>
        <dbReference type="SAM" id="MobiDB-lite"/>
    </source>
</evidence>
<dbReference type="OrthoDB" id="16520at2759"/>
<gene>
    <name evidence="2" type="ORF">AFUS01_LOCUS39244</name>
</gene>
<reference evidence="2" key="1">
    <citation type="submission" date="2021-06" db="EMBL/GenBank/DDBJ databases">
        <authorList>
            <person name="Hodson N. C."/>
            <person name="Mongue J. A."/>
            <person name="Jaron S. K."/>
        </authorList>
    </citation>
    <scope>NUCLEOTIDE SEQUENCE</scope>
</reference>
<evidence type="ECO:0000313" key="3">
    <source>
        <dbReference type="Proteomes" id="UP000708208"/>
    </source>
</evidence>
<organism evidence="2 3">
    <name type="scientific">Allacma fusca</name>
    <dbReference type="NCBI Taxonomy" id="39272"/>
    <lineage>
        <taxon>Eukaryota</taxon>
        <taxon>Metazoa</taxon>
        <taxon>Ecdysozoa</taxon>
        <taxon>Arthropoda</taxon>
        <taxon>Hexapoda</taxon>
        <taxon>Collembola</taxon>
        <taxon>Symphypleona</taxon>
        <taxon>Sminthuridae</taxon>
        <taxon>Allacma</taxon>
    </lineage>
</organism>
<dbReference type="Proteomes" id="UP000708208">
    <property type="component" value="Unassembled WGS sequence"/>
</dbReference>
<keyword evidence="3" id="KW-1185">Reference proteome</keyword>
<protein>
    <submittedName>
        <fullName evidence="2">Uncharacterized protein</fullName>
    </submittedName>
</protein>
<evidence type="ECO:0000313" key="2">
    <source>
        <dbReference type="EMBL" id="CAG7829379.1"/>
    </source>
</evidence>